<dbReference type="Proteomes" id="UP000297348">
    <property type="component" value="Unassembled WGS sequence"/>
</dbReference>
<protein>
    <submittedName>
        <fullName evidence="2">Uncharacterized protein</fullName>
    </submittedName>
</protein>
<sequence>MSLKVTKKAVGQNGFNSIYFMTKKLGLAIPKHPTVGWSYINSKGIQGTDTTAKPKAKNIYVDSNISRQQTGGNFELHLFFHKSKKSLPLNNENQVGLDFMEMEPPWFHVNGDKKLHFSYGQRVLAYMKPTMIGNYGASGSTSADPALGRLGIIGIKKSTSFNNNYINAGKDFVGGERKQSVMGRWATSTIGFSFRGHAPNSDILELDGGTYKVKKPKTPKQPAPKKYVGPQSGKPSTYSATKSALADYTKTFTWKIQQKTKKASYSGKGYTITDTLPGGTTIASITAPKGWTYTKSGNKVTFKATANVYKAAKTYNFYVASQTTKAQAMKHTSFNNHVTSKRKVSSSKWQTKNSNTAKWTLKNEQIKGYCIDFDHHDHAVAQVLTEHVKKVFRRGALGVLPLP</sequence>
<reference evidence="2 3" key="1">
    <citation type="submission" date="2018-10" db="EMBL/GenBank/DDBJ databases">
        <title>Lactobacillus sp. R7 and Lactobacillus sp. R19 isolated from fermented mustard green product of Taiwan.</title>
        <authorList>
            <person name="Lin S.-T."/>
        </authorList>
    </citation>
    <scope>NUCLEOTIDE SEQUENCE [LARGE SCALE GENOMIC DNA]</scope>
    <source>
        <strain evidence="2 3">BCRC 81129</strain>
    </source>
</reference>
<comment type="caution">
    <text evidence="2">The sequence shown here is derived from an EMBL/GenBank/DDBJ whole genome shotgun (WGS) entry which is preliminary data.</text>
</comment>
<organism evidence="2 3">
    <name type="scientific">Levilactobacillus suantsaiihabitans</name>
    <dbReference type="NCBI Taxonomy" id="2487722"/>
    <lineage>
        <taxon>Bacteria</taxon>
        <taxon>Bacillati</taxon>
        <taxon>Bacillota</taxon>
        <taxon>Bacilli</taxon>
        <taxon>Lactobacillales</taxon>
        <taxon>Lactobacillaceae</taxon>
        <taxon>Levilactobacillus</taxon>
    </lineage>
</organism>
<dbReference type="AlphaFoldDB" id="A0A4Z0JCH1"/>
<proteinExistence type="predicted"/>
<evidence type="ECO:0000313" key="2">
    <source>
        <dbReference type="EMBL" id="TGD19858.1"/>
    </source>
</evidence>
<accession>A0A4Z0JCH1</accession>
<keyword evidence="3" id="KW-1185">Reference proteome</keyword>
<name>A0A4Z0JCH1_9LACO</name>
<evidence type="ECO:0000313" key="3">
    <source>
        <dbReference type="Proteomes" id="UP000297348"/>
    </source>
</evidence>
<evidence type="ECO:0000256" key="1">
    <source>
        <dbReference type="SAM" id="MobiDB-lite"/>
    </source>
</evidence>
<dbReference type="EMBL" id="RKLX01000003">
    <property type="protein sequence ID" value="TGD19858.1"/>
    <property type="molecule type" value="Genomic_DNA"/>
</dbReference>
<feature type="region of interest" description="Disordered" evidence="1">
    <location>
        <begin position="214"/>
        <end position="238"/>
    </location>
</feature>
<gene>
    <name evidence="2" type="ORF">EGT51_03200</name>
</gene>